<dbReference type="EMBL" id="JAFHKK010000027">
    <property type="protein sequence ID" value="MBN2965211.1"/>
    <property type="molecule type" value="Genomic_DNA"/>
</dbReference>
<keyword evidence="1" id="KW-1133">Transmembrane helix</keyword>
<keyword evidence="1" id="KW-0472">Membrane</keyword>
<protein>
    <submittedName>
        <fullName evidence="2">Uncharacterized protein</fullName>
    </submittedName>
</protein>
<dbReference type="Proteomes" id="UP000703590">
    <property type="component" value="Unassembled WGS sequence"/>
</dbReference>
<accession>A0ABS2WU96</accession>
<evidence type="ECO:0000313" key="2">
    <source>
        <dbReference type="EMBL" id="MBN2965211.1"/>
    </source>
</evidence>
<feature type="transmembrane region" description="Helical" evidence="1">
    <location>
        <begin position="28"/>
        <end position="45"/>
    </location>
</feature>
<dbReference type="RefSeq" id="WP_205459756.1">
    <property type="nucleotide sequence ID" value="NZ_JAFHKK010000027.1"/>
</dbReference>
<evidence type="ECO:0000256" key="1">
    <source>
        <dbReference type="SAM" id="Phobius"/>
    </source>
</evidence>
<organism evidence="2 3">
    <name type="scientific">Sulfurospirillum tamanense</name>
    <dbReference type="NCBI Taxonomy" id="2813362"/>
    <lineage>
        <taxon>Bacteria</taxon>
        <taxon>Pseudomonadati</taxon>
        <taxon>Campylobacterota</taxon>
        <taxon>Epsilonproteobacteria</taxon>
        <taxon>Campylobacterales</taxon>
        <taxon>Sulfurospirillaceae</taxon>
        <taxon>Sulfurospirillum</taxon>
    </lineage>
</organism>
<reference evidence="2 3" key="3">
    <citation type="submission" date="2021-02" db="EMBL/GenBank/DDBJ databases">
        <authorList>
            <person name="Merkel A.Y."/>
        </authorList>
    </citation>
    <scope>NUCLEOTIDE SEQUENCE [LARGE SCALE GENOMIC DNA]</scope>
    <source>
        <strain evidence="2 3">T05b</strain>
    </source>
</reference>
<comment type="caution">
    <text evidence="2">The sequence shown here is derived from an EMBL/GenBank/DDBJ whole genome shotgun (WGS) entry which is preliminary data.</text>
</comment>
<keyword evidence="1" id="KW-0812">Transmembrane</keyword>
<name>A0ABS2WU96_9BACT</name>
<proteinExistence type="predicted"/>
<sequence>MISLIVGLSVFLGWMSLVGNPHVVETSMGLIISIIVAVWISHKINPWKMPK</sequence>
<reference evidence="3" key="2">
    <citation type="submission" date="2021-02" db="EMBL/GenBank/DDBJ databases">
        <title>Sulfurospirillum tamanensis sp. nov.</title>
        <authorList>
            <person name="Merkel A.Y."/>
        </authorList>
    </citation>
    <scope>NUCLEOTIDE SEQUENCE [LARGE SCALE GENOMIC DNA]</scope>
    <source>
        <strain evidence="3">T05b</strain>
    </source>
</reference>
<evidence type="ECO:0000313" key="3">
    <source>
        <dbReference type="Proteomes" id="UP000703590"/>
    </source>
</evidence>
<gene>
    <name evidence="2" type="ORF">JWV37_10495</name>
</gene>
<reference evidence="2 3" key="1">
    <citation type="submission" date="2021-02" db="EMBL/GenBank/DDBJ databases">
        <title>Sulfurospirillum tamanensis sp. nov.</title>
        <authorList>
            <person name="Frolova A."/>
            <person name="Merkel A."/>
            <person name="Slobodkin A."/>
        </authorList>
    </citation>
    <scope>NUCLEOTIDE SEQUENCE [LARGE SCALE GENOMIC DNA]</scope>
    <source>
        <strain evidence="2 3">T05b</strain>
    </source>
</reference>
<keyword evidence="3" id="KW-1185">Reference proteome</keyword>